<dbReference type="PANTHER" id="PTHR11506:SF35">
    <property type="entry name" value="LYSOSOME-ASSOCIATED MEMBRANE GLYCOPROTEIN 5"/>
    <property type="match status" value="1"/>
</dbReference>
<evidence type="ECO:0000256" key="8">
    <source>
        <dbReference type="SAM" id="Phobius"/>
    </source>
</evidence>
<evidence type="ECO:0000313" key="12">
    <source>
        <dbReference type="Proteomes" id="UP000267027"/>
    </source>
</evidence>
<dbReference type="OrthoDB" id="6232933at2759"/>
<keyword evidence="6" id="KW-0325">Glycoprotein</keyword>
<proteinExistence type="inferred from homology"/>
<protein>
    <submittedName>
        <fullName evidence="13">Lysosome-associated membrane glycoprotein 1</fullName>
    </submittedName>
</protein>
<dbReference type="CDD" id="cd12087">
    <property type="entry name" value="TM_EGFR-like"/>
    <property type="match status" value="1"/>
</dbReference>
<evidence type="ECO:0000256" key="4">
    <source>
        <dbReference type="ARBA" id="ARBA00022989"/>
    </source>
</evidence>
<comment type="similarity">
    <text evidence="7">Belongs to the LAMP family.</text>
</comment>
<dbReference type="OMA" id="CYLDART"/>
<comment type="caution">
    <text evidence="7">Lacks conserved residue(s) required for the propagation of feature annotation.</text>
</comment>
<dbReference type="GO" id="GO:0031902">
    <property type="term" value="C:late endosome membrane"/>
    <property type="evidence" value="ECO:0007669"/>
    <property type="project" value="TreeGrafter"/>
</dbReference>
<dbReference type="STRING" id="334426.A0A0R3PEA2"/>
<reference evidence="11 12" key="2">
    <citation type="submission" date="2018-11" db="EMBL/GenBank/DDBJ databases">
        <authorList>
            <consortium name="Pathogen Informatics"/>
        </authorList>
    </citation>
    <scope>NUCLEOTIDE SEQUENCE [LARGE SCALE GENOMIC DNA]</scope>
    <source>
        <strain evidence="11 12">Costa Rica</strain>
    </source>
</reference>
<dbReference type="GO" id="GO:0005765">
    <property type="term" value="C:lysosomal membrane"/>
    <property type="evidence" value="ECO:0007669"/>
    <property type="project" value="TreeGrafter"/>
</dbReference>
<reference evidence="13" key="1">
    <citation type="submission" date="2017-02" db="UniProtKB">
        <authorList>
            <consortium name="WormBaseParasite"/>
        </authorList>
    </citation>
    <scope>IDENTIFICATION</scope>
</reference>
<evidence type="ECO:0000256" key="2">
    <source>
        <dbReference type="ARBA" id="ARBA00022692"/>
    </source>
</evidence>
<keyword evidence="12" id="KW-1185">Reference proteome</keyword>
<dbReference type="InterPro" id="IPR002000">
    <property type="entry name" value="Lysosome-assoc_membr_glycop"/>
</dbReference>
<feature type="signal peptide" evidence="9">
    <location>
        <begin position="1"/>
        <end position="16"/>
    </location>
</feature>
<dbReference type="EMBL" id="UYYA01000465">
    <property type="protein sequence ID" value="VDM53952.1"/>
    <property type="molecule type" value="Genomic_DNA"/>
</dbReference>
<keyword evidence="5 7" id="KW-0472">Membrane</keyword>
<dbReference type="Proteomes" id="UP000267027">
    <property type="component" value="Unassembled WGS sequence"/>
</dbReference>
<dbReference type="GO" id="GO:0005886">
    <property type="term" value="C:plasma membrane"/>
    <property type="evidence" value="ECO:0007669"/>
    <property type="project" value="TreeGrafter"/>
</dbReference>
<evidence type="ECO:0000256" key="5">
    <source>
        <dbReference type="ARBA" id="ARBA00023136"/>
    </source>
</evidence>
<evidence type="ECO:0000313" key="13">
    <source>
        <dbReference type="WBParaSite" id="ACOC_0000236601-mRNA-1"/>
    </source>
</evidence>
<dbReference type="GO" id="GO:0072594">
    <property type="term" value="P:establishment of protein localization to organelle"/>
    <property type="evidence" value="ECO:0007669"/>
    <property type="project" value="TreeGrafter"/>
</dbReference>
<dbReference type="PROSITE" id="PS51407">
    <property type="entry name" value="LAMP_3"/>
    <property type="match status" value="1"/>
</dbReference>
<keyword evidence="2 7" id="KW-0812">Transmembrane</keyword>
<dbReference type="InterPro" id="IPR048524">
    <property type="entry name" value="Lamp2-like_TM"/>
</dbReference>
<dbReference type="PANTHER" id="PTHR11506">
    <property type="entry name" value="LYSOSOME-ASSOCIATED MEMBRANE GLYCOPROTEIN"/>
    <property type="match status" value="1"/>
</dbReference>
<comment type="subcellular location">
    <subcellularLocation>
        <location evidence="1">Cell membrane</location>
        <topology evidence="1">Single-pass type I membrane protein</topology>
    </subcellularLocation>
    <subcellularLocation>
        <location evidence="7">Membrane</location>
        <topology evidence="7">Single-pass type I membrane protein</topology>
    </subcellularLocation>
</comment>
<accession>A0A0R3PEA2</accession>
<evidence type="ECO:0000256" key="7">
    <source>
        <dbReference type="PROSITE-ProRule" id="PRU00740"/>
    </source>
</evidence>
<keyword evidence="3 9" id="KW-0732">Signal</keyword>
<evidence type="ECO:0000256" key="9">
    <source>
        <dbReference type="SAM" id="SignalP"/>
    </source>
</evidence>
<feature type="disulfide bond" evidence="7">
    <location>
        <begin position="31"/>
        <end position="69"/>
    </location>
</feature>
<dbReference type="WBParaSite" id="ACOC_0000236601-mRNA-1">
    <property type="protein sequence ID" value="ACOC_0000236601-mRNA-1"/>
    <property type="gene ID" value="ACOC_0000236601"/>
</dbReference>
<feature type="transmembrane region" description="Helical" evidence="8">
    <location>
        <begin position="206"/>
        <end position="228"/>
    </location>
</feature>
<dbReference type="Pfam" id="PF21222">
    <property type="entry name" value="Lamp2_2nd"/>
    <property type="match status" value="1"/>
</dbReference>
<evidence type="ECO:0000259" key="10">
    <source>
        <dbReference type="Pfam" id="PF21222"/>
    </source>
</evidence>
<feature type="chain" id="PRO_5043130063" evidence="9">
    <location>
        <begin position="17"/>
        <end position="241"/>
    </location>
</feature>
<keyword evidence="7" id="KW-1015">Disulfide bond</keyword>
<gene>
    <name evidence="11" type="ORF">ACOC_LOCUS2367</name>
</gene>
<keyword evidence="4 8" id="KW-1133">Transmembrane helix</keyword>
<evidence type="ECO:0000256" key="3">
    <source>
        <dbReference type="ARBA" id="ARBA00022729"/>
    </source>
</evidence>
<evidence type="ECO:0000256" key="6">
    <source>
        <dbReference type="ARBA" id="ARBA00023180"/>
    </source>
</evidence>
<dbReference type="AlphaFoldDB" id="A0A0R3PEA2"/>
<organism evidence="13">
    <name type="scientific">Angiostrongylus costaricensis</name>
    <name type="common">Nematode worm</name>
    <dbReference type="NCBI Taxonomy" id="334426"/>
    <lineage>
        <taxon>Eukaryota</taxon>
        <taxon>Metazoa</taxon>
        <taxon>Ecdysozoa</taxon>
        <taxon>Nematoda</taxon>
        <taxon>Chromadorea</taxon>
        <taxon>Rhabditida</taxon>
        <taxon>Rhabditina</taxon>
        <taxon>Rhabditomorpha</taxon>
        <taxon>Strongyloidea</taxon>
        <taxon>Metastrongylidae</taxon>
        <taxon>Angiostrongylus</taxon>
    </lineage>
</organism>
<feature type="domain" description="Lysosome-associated membrane glycoprotein 2-like transmembrane" evidence="10">
    <location>
        <begin position="207"/>
        <end position="238"/>
    </location>
</feature>
<name>A0A0R3PEA2_ANGCS</name>
<evidence type="ECO:0000256" key="1">
    <source>
        <dbReference type="ARBA" id="ARBA00004251"/>
    </source>
</evidence>
<sequence>MLRLGIFSALFVITFAGHHWNVTNDSTNKTCIIFDADSVTVTVKFTKKNGTIDSYNTTINSNVSVTGNCVSTYGNQTVQELQVQFLPAGSETLPTESQPWTLQLTFGSVEKNYAFKLLNYSLQTAPARGMNSSFIYRFTKANPDVDFLAHDTDAFKCSATELRLSNDSVIEIKNVRAIAFAQLDKPEFSKQQIYEQCALDSRTSDIVPIVVGACLAGLVIIVLVAYLIGRARAKRQGYASV</sequence>
<evidence type="ECO:0000313" key="11">
    <source>
        <dbReference type="EMBL" id="VDM53952.1"/>
    </source>
</evidence>
<dbReference type="Gene3D" id="2.40.160.110">
    <property type="match status" value="1"/>
</dbReference>